<dbReference type="EMBL" id="WIUZ02000014">
    <property type="protein sequence ID" value="KAF9781082.1"/>
    <property type="molecule type" value="Genomic_DNA"/>
</dbReference>
<feature type="compositionally biased region" description="Polar residues" evidence="1">
    <location>
        <begin position="13"/>
        <end position="24"/>
    </location>
</feature>
<reference evidence="2" key="1">
    <citation type="journal article" date="2020" name="Nat. Commun.">
        <title>Large-scale genome sequencing of mycorrhizal fungi provides insights into the early evolution of symbiotic traits.</title>
        <authorList>
            <person name="Miyauchi S."/>
            <person name="Kiss E."/>
            <person name="Kuo A."/>
            <person name="Drula E."/>
            <person name="Kohler A."/>
            <person name="Sanchez-Garcia M."/>
            <person name="Morin E."/>
            <person name="Andreopoulos B."/>
            <person name="Barry K.W."/>
            <person name="Bonito G."/>
            <person name="Buee M."/>
            <person name="Carver A."/>
            <person name="Chen C."/>
            <person name="Cichocki N."/>
            <person name="Clum A."/>
            <person name="Culley D."/>
            <person name="Crous P.W."/>
            <person name="Fauchery L."/>
            <person name="Girlanda M."/>
            <person name="Hayes R.D."/>
            <person name="Keri Z."/>
            <person name="LaButti K."/>
            <person name="Lipzen A."/>
            <person name="Lombard V."/>
            <person name="Magnuson J."/>
            <person name="Maillard F."/>
            <person name="Murat C."/>
            <person name="Nolan M."/>
            <person name="Ohm R.A."/>
            <person name="Pangilinan J."/>
            <person name="Pereira M.F."/>
            <person name="Perotto S."/>
            <person name="Peter M."/>
            <person name="Pfister S."/>
            <person name="Riley R."/>
            <person name="Sitrit Y."/>
            <person name="Stielow J.B."/>
            <person name="Szollosi G."/>
            <person name="Zifcakova L."/>
            <person name="Stursova M."/>
            <person name="Spatafora J.W."/>
            <person name="Tedersoo L."/>
            <person name="Vaario L.M."/>
            <person name="Yamada A."/>
            <person name="Yan M."/>
            <person name="Wang P."/>
            <person name="Xu J."/>
            <person name="Bruns T."/>
            <person name="Baldrian P."/>
            <person name="Vilgalys R."/>
            <person name="Dunand C."/>
            <person name="Henrissat B."/>
            <person name="Grigoriev I.V."/>
            <person name="Hibbett D."/>
            <person name="Nagy L.G."/>
            <person name="Martin F.M."/>
        </authorList>
    </citation>
    <scope>NUCLEOTIDE SEQUENCE</scope>
    <source>
        <strain evidence="2">UH-Tt-Lm1</strain>
    </source>
</reference>
<evidence type="ECO:0000313" key="2">
    <source>
        <dbReference type="EMBL" id="KAF9781082.1"/>
    </source>
</evidence>
<dbReference type="Proteomes" id="UP000736335">
    <property type="component" value="Unassembled WGS sequence"/>
</dbReference>
<feature type="region of interest" description="Disordered" evidence="1">
    <location>
        <begin position="58"/>
        <end position="104"/>
    </location>
</feature>
<evidence type="ECO:0000256" key="1">
    <source>
        <dbReference type="SAM" id="MobiDB-lite"/>
    </source>
</evidence>
<dbReference type="AlphaFoldDB" id="A0A9P6H7E4"/>
<comment type="caution">
    <text evidence="2">The sequence shown here is derived from an EMBL/GenBank/DDBJ whole genome shotgun (WGS) entry which is preliminary data.</text>
</comment>
<dbReference type="OrthoDB" id="2803783at2759"/>
<name>A0A9P6H7E4_9AGAM</name>
<protein>
    <submittedName>
        <fullName evidence="2">Uncharacterized protein</fullName>
    </submittedName>
</protein>
<organism evidence="2 3">
    <name type="scientific">Thelephora terrestris</name>
    <dbReference type="NCBI Taxonomy" id="56493"/>
    <lineage>
        <taxon>Eukaryota</taxon>
        <taxon>Fungi</taxon>
        <taxon>Dikarya</taxon>
        <taxon>Basidiomycota</taxon>
        <taxon>Agaricomycotina</taxon>
        <taxon>Agaricomycetes</taxon>
        <taxon>Thelephorales</taxon>
        <taxon>Thelephoraceae</taxon>
        <taxon>Thelephora</taxon>
    </lineage>
</organism>
<sequence length="377" mass="40806">MAGGPCALGTGSLRISRTSSNGRSVHTGHTFGEFLGLLFKALKDKYWEWPLTAYTPQELLRQPDAQETDPDPASTPSSPTPRSSPNRSSTPVFSPPPSRPQSPAVNSLLTLHQFPLPAPTPLADVLLSTLPILIVRPPSASLPLPTIAPSPTLSPSPAQDTTISANLSTVTSPLSNAPHPQGDDEWPPQNRLTWKLEPQQPSYVCAAESFLIGFLADLSGLSYWSAGLSSRASPLPKLFQRSYHIPKVTSTEKFEGLRIQWWTAAQPEWSDTGSWRFPQGDVNGDWGAKLSSGGKDGLFLAVMSLGWWAHVQDLAVKSSLDAAINDVSWVMKQLITSISARTIAFSPLPDPLAASSQRRKRQTASGRADPPRKRLRA</sequence>
<reference evidence="2" key="2">
    <citation type="submission" date="2020-11" db="EMBL/GenBank/DDBJ databases">
        <authorList>
            <consortium name="DOE Joint Genome Institute"/>
            <person name="Kuo A."/>
            <person name="Miyauchi S."/>
            <person name="Kiss E."/>
            <person name="Drula E."/>
            <person name="Kohler A."/>
            <person name="Sanchez-Garcia M."/>
            <person name="Andreopoulos B."/>
            <person name="Barry K.W."/>
            <person name="Bonito G."/>
            <person name="Buee M."/>
            <person name="Carver A."/>
            <person name="Chen C."/>
            <person name="Cichocki N."/>
            <person name="Clum A."/>
            <person name="Culley D."/>
            <person name="Crous P.W."/>
            <person name="Fauchery L."/>
            <person name="Girlanda M."/>
            <person name="Hayes R."/>
            <person name="Keri Z."/>
            <person name="Labutti K."/>
            <person name="Lipzen A."/>
            <person name="Lombard V."/>
            <person name="Magnuson J."/>
            <person name="Maillard F."/>
            <person name="Morin E."/>
            <person name="Murat C."/>
            <person name="Nolan M."/>
            <person name="Ohm R."/>
            <person name="Pangilinan J."/>
            <person name="Pereira M."/>
            <person name="Perotto S."/>
            <person name="Peter M."/>
            <person name="Riley R."/>
            <person name="Sitrit Y."/>
            <person name="Stielow B."/>
            <person name="Szollosi G."/>
            <person name="Zifcakova L."/>
            <person name="Stursova M."/>
            <person name="Spatafora J.W."/>
            <person name="Tedersoo L."/>
            <person name="Vaario L.-M."/>
            <person name="Yamada A."/>
            <person name="Yan M."/>
            <person name="Wang P."/>
            <person name="Xu J."/>
            <person name="Bruns T."/>
            <person name="Baldrian P."/>
            <person name="Vilgalys R."/>
            <person name="Henrissat B."/>
            <person name="Grigoriev I.V."/>
            <person name="Hibbett D."/>
            <person name="Nagy L.G."/>
            <person name="Martin F.M."/>
        </authorList>
    </citation>
    <scope>NUCLEOTIDE SEQUENCE</scope>
    <source>
        <strain evidence="2">UH-Tt-Lm1</strain>
    </source>
</reference>
<gene>
    <name evidence="2" type="ORF">BJ322DRAFT_1023199</name>
</gene>
<accession>A0A9P6H7E4</accession>
<evidence type="ECO:0000313" key="3">
    <source>
        <dbReference type="Proteomes" id="UP000736335"/>
    </source>
</evidence>
<feature type="region of interest" description="Disordered" evidence="1">
    <location>
        <begin position="170"/>
        <end position="190"/>
    </location>
</feature>
<keyword evidence="3" id="KW-1185">Reference proteome</keyword>
<feature type="region of interest" description="Disordered" evidence="1">
    <location>
        <begin position="351"/>
        <end position="377"/>
    </location>
</feature>
<feature type="region of interest" description="Disordered" evidence="1">
    <location>
        <begin position="1"/>
        <end position="26"/>
    </location>
</feature>
<feature type="compositionally biased region" description="Low complexity" evidence="1">
    <location>
        <begin position="71"/>
        <end position="91"/>
    </location>
</feature>
<proteinExistence type="predicted"/>